<reference evidence="2 3" key="1">
    <citation type="submission" date="2024-06" db="EMBL/GenBank/DDBJ databases">
        <title>Genomic Encyclopedia of Type Strains, Phase IV (KMG-IV): sequencing the most valuable type-strain genomes for metagenomic binning, comparative biology and taxonomic classification.</title>
        <authorList>
            <person name="Goeker M."/>
        </authorList>
    </citation>
    <scope>NUCLEOTIDE SEQUENCE [LARGE SCALE GENOMIC DNA]</scope>
    <source>
        <strain evidence="2 3">DSM 29388</strain>
    </source>
</reference>
<dbReference type="EMBL" id="JBEPMO010000017">
    <property type="protein sequence ID" value="MET3732685.1"/>
    <property type="molecule type" value="Genomic_DNA"/>
</dbReference>
<name>A0ABV2LVU9_9FLAO</name>
<feature type="transmembrane region" description="Helical" evidence="1">
    <location>
        <begin position="120"/>
        <end position="137"/>
    </location>
</feature>
<dbReference type="Proteomes" id="UP001549146">
    <property type="component" value="Unassembled WGS sequence"/>
</dbReference>
<keyword evidence="3" id="KW-1185">Reference proteome</keyword>
<keyword evidence="1" id="KW-0812">Transmembrane</keyword>
<organism evidence="2 3">
    <name type="scientific">Moheibacter stercoris</name>
    <dbReference type="NCBI Taxonomy" id="1628251"/>
    <lineage>
        <taxon>Bacteria</taxon>
        <taxon>Pseudomonadati</taxon>
        <taxon>Bacteroidota</taxon>
        <taxon>Flavobacteriia</taxon>
        <taxon>Flavobacteriales</taxon>
        <taxon>Weeksellaceae</taxon>
        <taxon>Moheibacter</taxon>
    </lineage>
</organism>
<gene>
    <name evidence="2" type="ORF">ABID46_002275</name>
</gene>
<accession>A0ABV2LVU9</accession>
<proteinExistence type="predicted"/>
<keyword evidence="1" id="KW-1133">Transmembrane helix</keyword>
<feature type="transmembrane region" description="Helical" evidence="1">
    <location>
        <begin position="90"/>
        <end position="108"/>
    </location>
</feature>
<dbReference type="RefSeq" id="WP_354510141.1">
    <property type="nucleotide sequence ID" value="NZ_JBEPMO010000017.1"/>
</dbReference>
<evidence type="ECO:0000313" key="2">
    <source>
        <dbReference type="EMBL" id="MET3732685.1"/>
    </source>
</evidence>
<evidence type="ECO:0000256" key="1">
    <source>
        <dbReference type="SAM" id="Phobius"/>
    </source>
</evidence>
<sequence>MNYRAEANTENFKLKLEKQTGDSTPIWLFTPKVFNGKSFIGKIENSSFHLRLNSFFPPQKMISIKGNFKKETENKFLVEFSIGISRFAKIWNISVFFIAVFIFNYLTFVQESKFDWRVNFGILFIFLWAFFISKYFYRNAKAEFIQKLELTNVQKID</sequence>
<comment type="caution">
    <text evidence="2">The sequence shown here is derived from an EMBL/GenBank/DDBJ whole genome shotgun (WGS) entry which is preliminary data.</text>
</comment>
<keyword evidence="1" id="KW-0472">Membrane</keyword>
<protein>
    <submittedName>
        <fullName evidence="2">Uncharacterized protein</fullName>
    </submittedName>
</protein>
<evidence type="ECO:0000313" key="3">
    <source>
        <dbReference type="Proteomes" id="UP001549146"/>
    </source>
</evidence>